<organism evidence="9 10">
    <name type="scientific">Angomonas deanei</name>
    <dbReference type="NCBI Taxonomy" id="59799"/>
    <lineage>
        <taxon>Eukaryota</taxon>
        <taxon>Discoba</taxon>
        <taxon>Euglenozoa</taxon>
        <taxon>Kinetoplastea</taxon>
        <taxon>Metakinetoplastina</taxon>
        <taxon>Trypanosomatida</taxon>
        <taxon>Trypanosomatidae</taxon>
        <taxon>Strigomonadinae</taxon>
        <taxon>Angomonas</taxon>
    </lineage>
</organism>
<keyword evidence="5" id="KW-0677">Repeat</keyword>
<evidence type="ECO:0000313" key="9">
    <source>
        <dbReference type="EMBL" id="CAD2219395.1"/>
    </source>
</evidence>
<evidence type="ECO:0000256" key="1">
    <source>
        <dbReference type="ARBA" id="ARBA00004138"/>
    </source>
</evidence>
<dbReference type="AlphaFoldDB" id="A0A7G2CJ39"/>
<keyword evidence="3" id="KW-0963">Cytoplasm</keyword>
<evidence type="ECO:0008006" key="11">
    <source>
        <dbReference type="Google" id="ProtNLM"/>
    </source>
</evidence>
<dbReference type="GO" id="GO:0005929">
    <property type="term" value="C:cilium"/>
    <property type="evidence" value="ECO:0007669"/>
    <property type="project" value="UniProtKB-SubCell"/>
</dbReference>
<keyword evidence="8" id="KW-0966">Cell projection</keyword>
<evidence type="ECO:0000313" key="10">
    <source>
        <dbReference type="Proteomes" id="UP000515908"/>
    </source>
</evidence>
<dbReference type="Proteomes" id="UP000515908">
    <property type="component" value="Chromosome 13"/>
</dbReference>
<reference evidence="9 10" key="1">
    <citation type="submission" date="2020-08" db="EMBL/GenBank/DDBJ databases">
        <authorList>
            <person name="Newling K."/>
            <person name="Davey J."/>
            <person name="Forrester S."/>
        </authorList>
    </citation>
    <scope>NUCLEOTIDE SEQUENCE [LARGE SCALE GENOMIC DNA]</scope>
    <source>
        <strain evidence="10">Crithidia deanei Carvalho (ATCC PRA-265)</strain>
    </source>
</reference>
<evidence type="ECO:0000256" key="5">
    <source>
        <dbReference type="ARBA" id="ARBA00022737"/>
    </source>
</evidence>
<evidence type="ECO:0000256" key="8">
    <source>
        <dbReference type="ARBA" id="ARBA00023273"/>
    </source>
</evidence>
<proteinExistence type="predicted"/>
<comment type="subcellular location">
    <subcellularLocation>
        <location evidence="1">Cell projection</location>
        <location evidence="1">Cilium</location>
    </subcellularLocation>
    <subcellularLocation>
        <location evidence="2">Cytoplasm</location>
        <location evidence="2">Cytoskeleton</location>
    </subcellularLocation>
</comment>
<dbReference type="PANTHER" id="PTHR14885:SF3">
    <property type="entry name" value="CILIA- AND FLAGELLA-ASSOCIATED PROTEIN 44"/>
    <property type="match status" value="1"/>
</dbReference>
<keyword evidence="6" id="KW-0175">Coiled coil</keyword>
<dbReference type="EMBL" id="LR877157">
    <property type="protein sequence ID" value="CAD2219395.1"/>
    <property type="molecule type" value="Genomic_DNA"/>
</dbReference>
<sequence>MAGKDPKKTLPPLHEYKEAKVCSKVVSQYGIDALRFNNICWIQDDIFLLSAGKFVQFFNLSTGHVDWEMGPENGGVGFVAVHPSRKFYVVGERTPSNPKIRVYTYPEKTLSFELMDGAISGFSACAFDRQGSRMATVATEPDYTLSLWDWEKKVLLLRNKCFSADVTTVGFSRFDHSLLVTGGSGHIKFWQTAKTFTGVKLQGNLGKFGRMEISNITAFETLPSGKVLSGSESGNLLLWEGDLIKCIFVKTIHDAAGEENVLDTQSFDTVHGRGD</sequence>
<keyword evidence="4" id="KW-0853">WD repeat</keyword>
<keyword evidence="10" id="KW-1185">Reference proteome</keyword>
<evidence type="ECO:0000256" key="4">
    <source>
        <dbReference type="ARBA" id="ARBA00022574"/>
    </source>
</evidence>
<protein>
    <recommendedName>
        <fullName evidence="11">WD domain, G-beta repeat</fullName>
    </recommendedName>
</protein>
<dbReference type="VEuPathDB" id="TriTrypDB:ADEAN_000690000"/>
<evidence type="ECO:0000256" key="2">
    <source>
        <dbReference type="ARBA" id="ARBA00004245"/>
    </source>
</evidence>
<dbReference type="OrthoDB" id="1935234at2759"/>
<dbReference type="Gene3D" id="2.130.10.10">
    <property type="entry name" value="YVTN repeat-like/Quinoprotein amine dehydrogenase"/>
    <property type="match status" value="1"/>
</dbReference>
<dbReference type="PANTHER" id="PTHR14885">
    <property type="entry name" value="CILIA- AND FLAGELLA-ASSOCIATED PROTEIN 43-RELATED"/>
    <property type="match status" value="1"/>
</dbReference>
<evidence type="ECO:0000256" key="7">
    <source>
        <dbReference type="ARBA" id="ARBA00023212"/>
    </source>
</evidence>
<evidence type="ECO:0000256" key="3">
    <source>
        <dbReference type="ARBA" id="ARBA00022490"/>
    </source>
</evidence>
<gene>
    <name evidence="9" type="ORF">ADEAN_000690000</name>
</gene>
<dbReference type="SUPFAM" id="SSF117289">
    <property type="entry name" value="Nucleoporin domain"/>
    <property type="match status" value="1"/>
</dbReference>
<name>A0A7G2CJ39_9TRYP</name>
<accession>A0A7G2CJ39</accession>
<evidence type="ECO:0000256" key="6">
    <source>
        <dbReference type="ARBA" id="ARBA00023054"/>
    </source>
</evidence>
<dbReference type="InterPro" id="IPR015943">
    <property type="entry name" value="WD40/YVTN_repeat-like_dom_sf"/>
</dbReference>
<keyword evidence="7" id="KW-0206">Cytoskeleton</keyword>
<dbReference type="GO" id="GO:0005856">
    <property type="term" value="C:cytoskeleton"/>
    <property type="evidence" value="ECO:0007669"/>
    <property type="project" value="UniProtKB-SubCell"/>
</dbReference>